<keyword evidence="4" id="KW-1185">Reference proteome</keyword>
<reference evidence="2" key="1">
    <citation type="submission" date="2015-05" db="EMBL/GenBank/DDBJ databases">
        <authorList>
            <person name="Wang D.B."/>
            <person name="Wang M."/>
        </authorList>
    </citation>
    <scope>NUCLEOTIDE SEQUENCE [LARGE SCALE GENOMIC DNA]</scope>
    <source>
        <strain evidence="2">L1-83</strain>
    </source>
</reference>
<gene>
    <name evidence="3" type="ORF">DWY29_10205</name>
    <name evidence="2" type="ORF">RIL183_15621</name>
</gene>
<dbReference type="SUPFAM" id="SSF53448">
    <property type="entry name" value="Nucleotide-diphospho-sugar transferases"/>
    <property type="match status" value="1"/>
</dbReference>
<organism evidence="2 4">
    <name type="scientific">Roseburia inulinivorans</name>
    <dbReference type="NCBI Taxonomy" id="360807"/>
    <lineage>
        <taxon>Bacteria</taxon>
        <taxon>Bacillati</taxon>
        <taxon>Bacillota</taxon>
        <taxon>Clostridia</taxon>
        <taxon>Lachnospirales</taxon>
        <taxon>Lachnospiraceae</taxon>
        <taxon>Roseburia</taxon>
    </lineage>
</organism>
<evidence type="ECO:0000259" key="1">
    <source>
        <dbReference type="Pfam" id="PF00535"/>
    </source>
</evidence>
<protein>
    <submittedName>
        <fullName evidence="3">Glycosyltransferase</fullName>
    </submittedName>
</protein>
<dbReference type="PANTHER" id="PTHR22916">
    <property type="entry name" value="GLYCOSYLTRANSFERASE"/>
    <property type="match status" value="1"/>
</dbReference>
<evidence type="ECO:0000313" key="3">
    <source>
        <dbReference type="EMBL" id="RGR67726.1"/>
    </source>
</evidence>
<evidence type="ECO:0000313" key="2">
    <source>
        <dbReference type="EMBL" id="CRL34947.1"/>
    </source>
</evidence>
<dbReference type="RefSeq" id="WP_021923456.1">
    <property type="nucleotide sequence ID" value="NZ_CATYLF010000013.1"/>
</dbReference>
<sequence>MVSIVLPVYNGEKYLKEAIDSILSQTYRNIELVVVNDCSTDKSLCIIKEYMEKDDRVKLVNNETNQKLPKSLNIGFEHCRGDYYTWTSDDNIMKPNAINRMLEVMKKEDADLVFSRCETINAEGKKIGESELYKNLDEIYYNNIVLASFLYKKEVHEKLHGYDTTKFLVEDYDFWLRAYQKFKFVYIPEILYKIRFHGKNLGVKHLEEVKLKKIELLKENIRYVNDQQILDGIYREISNCYFEISNSYYYKLTDVNNKNRIRKYRMKDLIKKLLNR</sequence>
<dbReference type="Gene3D" id="3.90.550.10">
    <property type="entry name" value="Spore Coat Polysaccharide Biosynthesis Protein SpsA, Chain A"/>
    <property type="match status" value="1"/>
</dbReference>
<dbReference type="InterPro" id="IPR029044">
    <property type="entry name" value="Nucleotide-diphossugar_trans"/>
</dbReference>
<feature type="domain" description="Glycosyltransferase 2-like" evidence="1">
    <location>
        <begin position="3"/>
        <end position="142"/>
    </location>
</feature>
<dbReference type="OrthoDB" id="9802649at2"/>
<dbReference type="EMBL" id="CVRS01000059">
    <property type="protein sequence ID" value="CRL34947.1"/>
    <property type="molecule type" value="Genomic_DNA"/>
</dbReference>
<keyword evidence="3" id="KW-0808">Transferase</keyword>
<reference evidence="4" key="2">
    <citation type="submission" date="2015-05" db="EMBL/GenBank/DDBJ databases">
        <authorList>
            <consortium name="Pathogen Informatics"/>
        </authorList>
    </citation>
    <scope>NUCLEOTIDE SEQUENCE [LARGE SCALE GENOMIC DNA]</scope>
    <source>
        <strain evidence="4">L1-83</strain>
    </source>
</reference>
<dbReference type="GO" id="GO:0016758">
    <property type="term" value="F:hexosyltransferase activity"/>
    <property type="evidence" value="ECO:0007669"/>
    <property type="project" value="UniProtKB-ARBA"/>
</dbReference>
<evidence type="ECO:0000313" key="5">
    <source>
        <dbReference type="Proteomes" id="UP000285820"/>
    </source>
</evidence>
<dbReference type="EMBL" id="QRUN01000013">
    <property type="protein sequence ID" value="RGR67726.1"/>
    <property type="molecule type" value="Genomic_DNA"/>
</dbReference>
<proteinExistence type="predicted"/>
<accession>A0A0M6WHT6</accession>
<name>A0A0M6WHT6_9FIRM</name>
<dbReference type="Proteomes" id="UP000285820">
    <property type="component" value="Unassembled WGS sequence"/>
</dbReference>
<evidence type="ECO:0000313" key="4">
    <source>
        <dbReference type="Proteomes" id="UP000049828"/>
    </source>
</evidence>
<dbReference type="AlphaFoldDB" id="A0A0M6WHT6"/>
<dbReference type="Proteomes" id="UP000049828">
    <property type="component" value="Unassembled WGS sequence"/>
</dbReference>
<dbReference type="InterPro" id="IPR001173">
    <property type="entry name" value="Glyco_trans_2-like"/>
</dbReference>
<dbReference type="Pfam" id="PF00535">
    <property type="entry name" value="Glycos_transf_2"/>
    <property type="match status" value="1"/>
</dbReference>
<reference evidence="3 5" key="3">
    <citation type="submission" date="2018-08" db="EMBL/GenBank/DDBJ databases">
        <title>A genome reference for cultivated species of the human gut microbiota.</title>
        <authorList>
            <person name="Zou Y."/>
            <person name="Xue W."/>
            <person name="Luo G."/>
        </authorList>
    </citation>
    <scope>NUCLEOTIDE SEQUENCE [LARGE SCALE GENOMIC DNA]</scope>
    <source>
        <strain evidence="3 5">AF24-4</strain>
    </source>
</reference>
<dbReference type="PANTHER" id="PTHR22916:SF3">
    <property type="entry name" value="UDP-GLCNAC:BETAGAL BETA-1,3-N-ACETYLGLUCOSAMINYLTRANSFERASE-LIKE PROTEIN 1"/>
    <property type="match status" value="1"/>
</dbReference>